<reference evidence="4 5" key="1">
    <citation type="journal article" date="2016" name="Nat. Commun.">
        <title>Thousands of microbial genomes shed light on interconnected biogeochemical processes in an aquifer system.</title>
        <authorList>
            <person name="Anantharaman K."/>
            <person name="Brown C.T."/>
            <person name="Hug L.A."/>
            <person name="Sharon I."/>
            <person name="Castelle C.J."/>
            <person name="Probst A.J."/>
            <person name="Thomas B.C."/>
            <person name="Singh A."/>
            <person name="Wilkins M.J."/>
            <person name="Karaoz U."/>
            <person name="Brodie E.L."/>
            <person name="Williams K.H."/>
            <person name="Hubbard S.S."/>
            <person name="Banfield J.F."/>
        </authorList>
    </citation>
    <scope>NUCLEOTIDE SEQUENCE [LARGE SCALE GENOMIC DNA]</scope>
</reference>
<dbReference type="SUPFAM" id="SSF53756">
    <property type="entry name" value="UDP-Glycosyltransferase/glycogen phosphorylase"/>
    <property type="match status" value="1"/>
</dbReference>
<name>A0A1F5H635_9BACT</name>
<comment type="caution">
    <text evidence="4">The sequence shown here is derived from an EMBL/GenBank/DDBJ whole genome shotgun (WGS) entry which is preliminary data.</text>
</comment>
<accession>A0A1F5H635</accession>
<dbReference type="InterPro" id="IPR050194">
    <property type="entry name" value="Glycosyltransferase_grp1"/>
</dbReference>
<organism evidence="4 5">
    <name type="scientific">Candidatus Curtissbacteria bacterium RIFCSPLOWO2_01_FULL_42_50</name>
    <dbReference type="NCBI Taxonomy" id="1797730"/>
    <lineage>
        <taxon>Bacteria</taxon>
        <taxon>Candidatus Curtissiibacteriota</taxon>
    </lineage>
</organism>
<dbReference type="Pfam" id="PF13439">
    <property type="entry name" value="Glyco_transf_4"/>
    <property type="match status" value="1"/>
</dbReference>
<evidence type="ECO:0000259" key="2">
    <source>
        <dbReference type="Pfam" id="PF00534"/>
    </source>
</evidence>
<dbReference type="PANTHER" id="PTHR45947">
    <property type="entry name" value="SULFOQUINOVOSYL TRANSFERASE SQD2"/>
    <property type="match status" value="1"/>
</dbReference>
<keyword evidence="1" id="KW-0175">Coiled coil</keyword>
<dbReference type="CDD" id="cd03801">
    <property type="entry name" value="GT4_PimA-like"/>
    <property type="match status" value="1"/>
</dbReference>
<gene>
    <name evidence="4" type="ORF">A3B54_03030</name>
</gene>
<dbReference type="PANTHER" id="PTHR45947:SF3">
    <property type="entry name" value="SULFOQUINOVOSYL TRANSFERASE SQD2"/>
    <property type="match status" value="1"/>
</dbReference>
<protein>
    <recommendedName>
        <fullName evidence="6">Glycosyl transferase family 1 domain-containing protein</fullName>
    </recommendedName>
</protein>
<evidence type="ECO:0000313" key="4">
    <source>
        <dbReference type="EMBL" id="OGD99636.1"/>
    </source>
</evidence>
<evidence type="ECO:0008006" key="6">
    <source>
        <dbReference type="Google" id="ProtNLM"/>
    </source>
</evidence>
<feature type="domain" description="Glycosyl transferase family 1" evidence="2">
    <location>
        <begin position="235"/>
        <end position="389"/>
    </location>
</feature>
<dbReference type="AlphaFoldDB" id="A0A1F5H635"/>
<evidence type="ECO:0000256" key="1">
    <source>
        <dbReference type="SAM" id="Coils"/>
    </source>
</evidence>
<proteinExistence type="predicted"/>
<evidence type="ECO:0000259" key="3">
    <source>
        <dbReference type="Pfam" id="PF13439"/>
    </source>
</evidence>
<dbReference type="EMBL" id="MFBT01000012">
    <property type="protein sequence ID" value="OGD99636.1"/>
    <property type="molecule type" value="Genomic_DNA"/>
</dbReference>
<dbReference type="InterPro" id="IPR001296">
    <property type="entry name" value="Glyco_trans_1"/>
</dbReference>
<dbReference type="Pfam" id="PF00534">
    <property type="entry name" value="Glycos_transf_1"/>
    <property type="match status" value="1"/>
</dbReference>
<feature type="coiled-coil region" evidence="1">
    <location>
        <begin position="367"/>
        <end position="398"/>
    </location>
</feature>
<dbReference type="Gene3D" id="3.40.50.2000">
    <property type="entry name" value="Glycogen Phosphorylase B"/>
    <property type="match status" value="2"/>
</dbReference>
<feature type="domain" description="Glycosyltransferase subfamily 4-like N-terminal" evidence="3">
    <location>
        <begin position="15"/>
        <end position="226"/>
    </location>
</feature>
<dbReference type="Proteomes" id="UP000177039">
    <property type="component" value="Unassembled WGS sequence"/>
</dbReference>
<dbReference type="InterPro" id="IPR028098">
    <property type="entry name" value="Glyco_trans_4-like_N"/>
</dbReference>
<dbReference type="GO" id="GO:0016757">
    <property type="term" value="F:glycosyltransferase activity"/>
    <property type="evidence" value="ECO:0007669"/>
    <property type="project" value="InterPro"/>
</dbReference>
<sequence length="416" mass="47565">MKILLVSDYFYPFTPGGSEWSVYELARALKKNNVEVVIATLNYGAKTKDVYRKVKVIRIPFLKKLQSSRSVVNPIWQNNPFFFISSAYHLFRIVKSENPNIIHIHGKFLIPASIIVGFLSRKPTIITSRDKQILCSIGKCFFDPNRLKACSFWEYLTSDFLWFYANYVSKNLFALFYSFIGAVWSRIAGSLIKFFARCANKITAISNSQKKYLEANGFKDVQVIYNTARFTSPKVLPSKTKTVLFVGKLSKGKGVELLLDAAEDMLKEQKINFLFAGNLESQKIKSRLQEKVFKNQIKILGGIDYHRLPALYHQVTVAVMPSIYPESFGRAVLEAISCGTPVVVTNIGALPEIVEDKVTGRVVEPSKDNLKEAILDIINNEKKYRQNINKDYAKLKEKFMRAPLKEYLKLYKEQLK</sequence>
<evidence type="ECO:0000313" key="5">
    <source>
        <dbReference type="Proteomes" id="UP000177039"/>
    </source>
</evidence>